<keyword evidence="5" id="KW-1185">Reference proteome</keyword>
<comment type="caution">
    <text evidence="4">The sequence shown here is derived from an EMBL/GenBank/DDBJ whole genome shotgun (WGS) entry which is preliminary data.</text>
</comment>
<feature type="coiled-coil region" evidence="1">
    <location>
        <begin position="452"/>
        <end position="509"/>
    </location>
</feature>
<proteinExistence type="predicted"/>
<evidence type="ECO:0000256" key="3">
    <source>
        <dbReference type="SAM" id="SignalP"/>
    </source>
</evidence>
<feature type="region of interest" description="Disordered" evidence="2">
    <location>
        <begin position="524"/>
        <end position="566"/>
    </location>
</feature>
<feature type="signal peptide" evidence="3">
    <location>
        <begin position="1"/>
        <end position="18"/>
    </location>
</feature>
<feature type="compositionally biased region" description="Polar residues" evidence="2">
    <location>
        <begin position="198"/>
        <end position="208"/>
    </location>
</feature>
<accession>A0A439DDW5</accession>
<keyword evidence="1" id="KW-0175">Coiled coil</keyword>
<dbReference type="EMBL" id="RYZI01000046">
    <property type="protein sequence ID" value="RWA12624.1"/>
    <property type="molecule type" value="Genomic_DNA"/>
</dbReference>
<keyword evidence="3" id="KW-0732">Signal</keyword>
<dbReference type="Proteomes" id="UP000286045">
    <property type="component" value="Unassembled WGS sequence"/>
</dbReference>
<dbReference type="AlphaFoldDB" id="A0A439DDW5"/>
<evidence type="ECO:0008006" key="6">
    <source>
        <dbReference type="Google" id="ProtNLM"/>
    </source>
</evidence>
<feature type="region of interest" description="Disordered" evidence="2">
    <location>
        <begin position="165"/>
        <end position="214"/>
    </location>
</feature>
<protein>
    <recommendedName>
        <fullName evidence="6">Fungal N-terminal domain-containing protein</fullName>
    </recommendedName>
</protein>
<feature type="region of interest" description="Disordered" evidence="2">
    <location>
        <begin position="379"/>
        <end position="403"/>
    </location>
</feature>
<gene>
    <name evidence="4" type="ORF">EKO27_g2501</name>
</gene>
<name>A0A439DDW5_9PEZI</name>
<dbReference type="STRING" id="363999.A0A439DDW5"/>
<feature type="compositionally biased region" description="Polar residues" evidence="2">
    <location>
        <begin position="182"/>
        <end position="191"/>
    </location>
</feature>
<organism evidence="4 5">
    <name type="scientific">Xylaria grammica</name>
    <dbReference type="NCBI Taxonomy" id="363999"/>
    <lineage>
        <taxon>Eukaryota</taxon>
        <taxon>Fungi</taxon>
        <taxon>Dikarya</taxon>
        <taxon>Ascomycota</taxon>
        <taxon>Pezizomycotina</taxon>
        <taxon>Sordariomycetes</taxon>
        <taxon>Xylariomycetidae</taxon>
        <taxon>Xylariales</taxon>
        <taxon>Xylariaceae</taxon>
        <taxon>Xylaria</taxon>
    </lineage>
</organism>
<evidence type="ECO:0000256" key="1">
    <source>
        <dbReference type="SAM" id="Coils"/>
    </source>
</evidence>
<feature type="compositionally biased region" description="Basic and acidic residues" evidence="2">
    <location>
        <begin position="166"/>
        <end position="181"/>
    </location>
</feature>
<feature type="compositionally biased region" description="Low complexity" evidence="2">
    <location>
        <begin position="314"/>
        <end position="327"/>
    </location>
</feature>
<feature type="compositionally biased region" description="Basic and acidic residues" evidence="2">
    <location>
        <begin position="281"/>
        <end position="291"/>
    </location>
</feature>
<evidence type="ECO:0000256" key="2">
    <source>
        <dbReference type="SAM" id="MobiDB-lite"/>
    </source>
</evidence>
<sequence length="566" mass="63401">MAEIIGLIASIGTLVAAGFKVAKVASDITERFDTAGANIKAIAADTKALAMILQGLKNRLKAQKVPAQAQMVIYELVAVCKTDIQHIELLLAPFLQGHELRTAQKMRWMLARSKVTLRHASLNSAKLTLNMLICSLDCIDGDLEYIEEEVKVMVLEAENMGTTMLEAERADRDAERVEESPRSSGLSSPTGQLGIENNIGTSGPTGSELSGHDSIHDDRLEEENINQNSQLLLYGKRGKAELTQITDQNFMLIAAHVHLKDMAAEFALAVMLKSTASKDGAPSEHEWREDQSWSEYPRTGFAMDDPVRSERSAGSHSPAAAAAESSSHTPEIERLKIELQQIRSELEKYHTPPTTPSQPGPDHPEIVKLRAELQEYRNELNQRRGSPTPAPSQQRGPPFTSEAERLRAELMEYRDELQRYRYKERLEAEQKAEAVRRKNEAELLARAEAAARAKLEAAIMAEQRAKEMAQRKAFEEQEWRKALEEEASLKAEIQARKRIEEEKEREQASRAAEAAFKAEMEAFKREAREEAKAEAAMMYSATRSKKSSLQKYLPQLRKGSKREAKE</sequence>
<feature type="chain" id="PRO_5018986869" description="Fungal N-terminal domain-containing protein" evidence="3">
    <location>
        <begin position="19"/>
        <end position="566"/>
    </location>
</feature>
<evidence type="ECO:0000313" key="4">
    <source>
        <dbReference type="EMBL" id="RWA12624.1"/>
    </source>
</evidence>
<evidence type="ECO:0000313" key="5">
    <source>
        <dbReference type="Proteomes" id="UP000286045"/>
    </source>
</evidence>
<feature type="compositionally biased region" description="Basic and acidic residues" evidence="2">
    <location>
        <begin position="524"/>
        <end position="533"/>
    </location>
</feature>
<reference evidence="4 5" key="1">
    <citation type="submission" date="2018-12" db="EMBL/GenBank/DDBJ databases">
        <title>Draft genome sequence of Xylaria grammica IHI A82.</title>
        <authorList>
            <person name="Buettner E."/>
            <person name="Kellner H."/>
        </authorList>
    </citation>
    <scope>NUCLEOTIDE SEQUENCE [LARGE SCALE GENOMIC DNA]</scope>
    <source>
        <strain evidence="4 5">IHI A82</strain>
    </source>
</reference>
<feature type="region of interest" description="Disordered" evidence="2">
    <location>
        <begin position="276"/>
        <end position="332"/>
    </location>
</feature>